<evidence type="ECO:0000256" key="1">
    <source>
        <dbReference type="SAM" id="SignalP"/>
    </source>
</evidence>
<evidence type="ECO:0000259" key="2">
    <source>
        <dbReference type="Pfam" id="PF22599"/>
    </source>
</evidence>
<dbReference type="Gene3D" id="3.30.1360.200">
    <property type="match status" value="1"/>
</dbReference>
<protein>
    <recommendedName>
        <fullName evidence="2">SecDF P1 head subdomain domain-containing protein</fullName>
    </recommendedName>
</protein>
<sequence>MRRLFGGVAVALAAASPLTAPAAAEPVWLEVSQAISGTDQRSGQAVVNFILTTAGREVFARFTAAHVGRRIDIRVDGKTWLRPVIQEPVNGGIGQIPVPTVEAGRVLARRLATEGARLEVEAVE</sequence>
<gene>
    <name evidence="3" type="ORF">CH338_23985</name>
</gene>
<dbReference type="RefSeq" id="WP_111359596.1">
    <property type="nucleotide sequence ID" value="NZ_NHSK01000300.1"/>
</dbReference>
<comment type="caution">
    <text evidence="3">The sequence shown here is derived from an EMBL/GenBank/DDBJ whole genome shotgun (WGS) entry which is preliminary data.</text>
</comment>
<dbReference type="AlphaFoldDB" id="A0A327K5A3"/>
<evidence type="ECO:0000313" key="4">
    <source>
        <dbReference type="Proteomes" id="UP000248863"/>
    </source>
</evidence>
<feature type="chain" id="PRO_5016389029" description="SecDF P1 head subdomain domain-containing protein" evidence="1">
    <location>
        <begin position="23"/>
        <end position="124"/>
    </location>
</feature>
<dbReference type="Pfam" id="PF22599">
    <property type="entry name" value="SecDF_P1_head"/>
    <property type="match status" value="1"/>
</dbReference>
<feature type="signal peptide" evidence="1">
    <location>
        <begin position="1"/>
        <end position="22"/>
    </location>
</feature>
<dbReference type="OrthoDB" id="7961109at2"/>
<proteinExistence type="predicted"/>
<feature type="domain" description="SecDF P1 head subdomain" evidence="2">
    <location>
        <begin position="31"/>
        <end position="97"/>
    </location>
</feature>
<evidence type="ECO:0000313" key="3">
    <source>
        <dbReference type="EMBL" id="RAI32552.1"/>
    </source>
</evidence>
<accession>A0A327K5A3</accession>
<keyword evidence="1" id="KW-0732">Signal</keyword>
<dbReference type="InterPro" id="IPR054384">
    <property type="entry name" value="SecDF_P1_head"/>
</dbReference>
<dbReference type="Proteomes" id="UP000248863">
    <property type="component" value="Unassembled WGS sequence"/>
</dbReference>
<name>A0A327K5A3_9BRAD</name>
<organism evidence="3 4">
    <name type="scientific">Rhodoplanes elegans</name>
    <dbReference type="NCBI Taxonomy" id="29408"/>
    <lineage>
        <taxon>Bacteria</taxon>
        <taxon>Pseudomonadati</taxon>
        <taxon>Pseudomonadota</taxon>
        <taxon>Alphaproteobacteria</taxon>
        <taxon>Hyphomicrobiales</taxon>
        <taxon>Nitrobacteraceae</taxon>
        <taxon>Rhodoplanes</taxon>
    </lineage>
</organism>
<reference evidence="3 4" key="1">
    <citation type="submission" date="2017-07" db="EMBL/GenBank/DDBJ databases">
        <title>Draft Genome Sequences of Select Purple Nonsulfur Bacteria.</title>
        <authorList>
            <person name="Lasarre B."/>
            <person name="Mckinlay J.B."/>
        </authorList>
    </citation>
    <scope>NUCLEOTIDE SEQUENCE [LARGE SCALE GENOMIC DNA]</scope>
    <source>
        <strain evidence="3 4">DSM 11907</strain>
    </source>
</reference>
<keyword evidence="4" id="KW-1185">Reference proteome</keyword>
<dbReference type="EMBL" id="NPEU01000417">
    <property type="protein sequence ID" value="RAI32552.1"/>
    <property type="molecule type" value="Genomic_DNA"/>
</dbReference>